<feature type="transmembrane region" description="Helical" evidence="5">
    <location>
        <begin position="203"/>
        <end position="236"/>
    </location>
</feature>
<evidence type="ECO:0000256" key="5">
    <source>
        <dbReference type="SAM" id="Phobius"/>
    </source>
</evidence>
<evidence type="ECO:0000256" key="4">
    <source>
        <dbReference type="ARBA" id="ARBA00023136"/>
    </source>
</evidence>
<evidence type="ECO:0000256" key="2">
    <source>
        <dbReference type="ARBA" id="ARBA00022692"/>
    </source>
</evidence>
<keyword evidence="2 5" id="KW-0812">Transmembrane</keyword>
<feature type="transmembrane region" description="Helical" evidence="5">
    <location>
        <begin position="41"/>
        <end position="64"/>
    </location>
</feature>
<evidence type="ECO:0000313" key="8">
    <source>
        <dbReference type="Proteomes" id="UP000238650"/>
    </source>
</evidence>
<keyword evidence="4 5" id="KW-0472">Membrane</keyword>
<dbReference type="OrthoDB" id="4989419at2"/>
<reference evidence="7 8" key="1">
    <citation type="journal article" date="2017" name="New Microbes New Infect">
        <title>Genome sequence of 'Leucobacter massiliensis' sp. nov. isolated from human pharynx after travel to the 2014 Hajj.</title>
        <authorList>
            <person name="Leangapichart T."/>
            <person name="Gautret P."/>
            <person name="Nguyen T.T."/>
            <person name="Armstrong N."/>
            <person name="Rolain J.M."/>
        </authorList>
    </citation>
    <scope>NUCLEOTIDE SEQUENCE [LARGE SCALE GENOMIC DNA]</scope>
    <source>
        <strain evidence="7 8">122RC15</strain>
    </source>
</reference>
<feature type="transmembrane region" description="Helical" evidence="5">
    <location>
        <begin position="325"/>
        <end position="346"/>
    </location>
</feature>
<dbReference type="RefSeq" id="WP_105804349.1">
    <property type="nucleotide sequence ID" value="NZ_MWZD01000013.1"/>
</dbReference>
<accession>A0A2S9QR31</accession>
<dbReference type="GO" id="GO:0016020">
    <property type="term" value="C:membrane"/>
    <property type="evidence" value="ECO:0007669"/>
    <property type="project" value="UniProtKB-SubCell"/>
</dbReference>
<feature type="transmembrane region" description="Helical" evidence="5">
    <location>
        <begin position="256"/>
        <end position="282"/>
    </location>
</feature>
<comment type="subcellular location">
    <subcellularLocation>
        <location evidence="1">Membrane</location>
        <topology evidence="1">Multi-pass membrane protein</topology>
    </subcellularLocation>
</comment>
<keyword evidence="3 5" id="KW-1133">Transmembrane helix</keyword>
<name>A0A2S9QR31_9MICO</name>
<dbReference type="Pfam" id="PF13515">
    <property type="entry name" value="FUSC_2"/>
    <property type="match status" value="1"/>
</dbReference>
<dbReference type="InterPro" id="IPR049453">
    <property type="entry name" value="Memb_transporter_dom"/>
</dbReference>
<dbReference type="EMBL" id="MWZD01000013">
    <property type="protein sequence ID" value="PRI12041.1"/>
    <property type="molecule type" value="Genomic_DNA"/>
</dbReference>
<evidence type="ECO:0000256" key="3">
    <source>
        <dbReference type="ARBA" id="ARBA00022989"/>
    </source>
</evidence>
<feature type="transmembrane region" description="Helical" evidence="5">
    <location>
        <begin position="76"/>
        <end position="94"/>
    </location>
</feature>
<evidence type="ECO:0000313" key="7">
    <source>
        <dbReference type="EMBL" id="PRI12041.1"/>
    </source>
</evidence>
<proteinExistence type="predicted"/>
<feature type="transmembrane region" description="Helical" evidence="5">
    <location>
        <begin position="152"/>
        <end position="173"/>
    </location>
</feature>
<comment type="caution">
    <text evidence="7">The sequence shown here is derived from an EMBL/GenBank/DDBJ whole genome shotgun (WGS) entry which is preliminary data.</text>
</comment>
<evidence type="ECO:0000256" key="1">
    <source>
        <dbReference type="ARBA" id="ARBA00004141"/>
    </source>
</evidence>
<evidence type="ECO:0000259" key="6">
    <source>
        <dbReference type="Pfam" id="PF13515"/>
    </source>
</evidence>
<feature type="domain" description="Integral membrane bound transporter" evidence="6">
    <location>
        <begin position="212"/>
        <end position="339"/>
    </location>
</feature>
<dbReference type="AlphaFoldDB" id="A0A2S9QR31"/>
<feature type="transmembrane region" description="Helical" evidence="5">
    <location>
        <begin position="294"/>
        <end position="313"/>
    </location>
</feature>
<protein>
    <recommendedName>
        <fullName evidence="6">Integral membrane bound transporter domain-containing protein</fullName>
    </recommendedName>
</protein>
<dbReference type="Proteomes" id="UP000238650">
    <property type="component" value="Unassembled WGS sequence"/>
</dbReference>
<gene>
    <name evidence="7" type="ORF">B4915_02960</name>
</gene>
<keyword evidence="8" id="KW-1185">Reference proteome</keyword>
<feature type="transmembrane region" description="Helical" evidence="5">
    <location>
        <begin position="100"/>
        <end position="118"/>
    </location>
</feature>
<feature type="transmembrane region" description="Helical" evidence="5">
    <location>
        <begin position="130"/>
        <end position="146"/>
    </location>
</feature>
<organism evidence="7 8">
    <name type="scientific">Leucobacter massiliensis</name>
    <dbReference type="NCBI Taxonomy" id="1686285"/>
    <lineage>
        <taxon>Bacteria</taxon>
        <taxon>Bacillati</taxon>
        <taxon>Actinomycetota</taxon>
        <taxon>Actinomycetes</taxon>
        <taxon>Micrococcales</taxon>
        <taxon>Microbacteriaceae</taxon>
        <taxon>Leucobacter</taxon>
    </lineage>
</organism>
<sequence>MTDTSPSIIAPRPRHLLRLAPGQGEHWVALRALLSVGAPLMLLWGIGRLELAPFAVFPAFATVFGRRYGHRHRLRVQGVVALAQLLSVLLGALVPVLGGGPWVAVGAAVLLVAVASLVGDLTGWTPVGPMFQLFAFVSLASAPVTAEGLTAGALVAAASAAWAMVLGGVWALGRRVARARGVMEPERPAPPARRPPGSLWADAGMYAVATAIAGAVPTLLGIGHVGWAMVAAVAGLAAPNAFNRVLRATHRTLGTLAGIPLAILVLAVRPGELGTVLLIILLTGAIELVVTRNYALALVPITPLVVLMGRLNAPGLPAGELILDRLAETLIGAATAILVALALALASAPRRTPSLTVHSRTR</sequence>